<accession>A0ABQ9V4S6</accession>
<organism evidence="6 7">
    <name type="scientific">Saguinus oedipus</name>
    <name type="common">Cotton-top tamarin</name>
    <name type="synonym">Oedipomidas oedipus</name>
    <dbReference type="NCBI Taxonomy" id="9490"/>
    <lineage>
        <taxon>Eukaryota</taxon>
        <taxon>Metazoa</taxon>
        <taxon>Chordata</taxon>
        <taxon>Craniata</taxon>
        <taxon>Vertebrata</taxon>
        <taxon>Euteleostomi</taxon>
        <taxon>Mammalia</taxon>
        <taxon>Eutheria</taxon>
        <taxon>Euarchontoglires</taxon>
        <taxon>Primates</taxon>
        <taxon>Haplorrhini</taxon>
        <taxon>Platyrrhini</taxon>
        <taxon>Cebidae</taxon>
        <taxon>Callitrichinae</taxon>
        <taxon>Saguinus</taxon>
    </lineage>
</organism>
<dbReference type="PANTHER" id="PTHR11595:SF21">
    <property type="entry name" value="ELONGATION FACTOR 1-BETA"/>
    <property type="match status" value="1"/>
</dbReference>
<protein>
    <submittedName>
        <fullName evidence="6">Elongation factor 1-beta</fullName>
    </submittedName>
</protein>
<sequence>MPWVSETRKALPASRCSMITWQTRATLRGMCHHKQMWQYLKQCPAHGLPICVMPYVSIITSSLTKKEKASLPAVKIALGKYGLADVEDTTGSAATDSKDEDDIDLFGSDEEEESEEVKWLREDHLAQYESNKAKKPALMARSSILLDVKPWDDETDMAKLEECIKSIQADSLVWGSSKLVSVGYIIKKLQIKCVVEDDKVGIDMLEEQITAFEDYVQSMDVAAFNRI</sequence>
<feature type="domain" description="Elongation factor 1 beta central acidic region eukaryote" evidence="5">
    <location>
        <begin position="105"/>
        <end position="132"/>
    </location>
</feature>
<dbReference type="EMBL" id="JASSZA010000008">
    <property type="protein sequence ID" value="KAK2103718.1"/>
    <property type="molecule type" value="Genomic_DNA"/>
</dbReference>
<comment type="similarity">
    <text evidence="1">Belongs to the EF-1-beta/EF-1-delta family.</text>
</comment>
<keyword evidence="2 6" id="KW-0251">Elongation factor</keyword>
<dbReference type="InterPro" id="IPR049720">
    <property type="entry name" value="EF1B_bsu/dsu"/>
</dbReference>
<dbReference type="GO" id="GO:0003746">
    <property type="term" value="F:translation elongation factor activity"/>
    <property type="evidence" value="ECO:0007669"/>
    <property type="project" value="UniProtKB-KW"/>
</dbReference>
<evidence type="ECO:0000259" key="4">
    <source>
        <dbReference type="SMART" id="SM00888"/>
    </source>
</evidence>
<dbReference type="PROSITE" id="PS00824">
    <property type="entry name" value="EF1BD_1"/>
    <property type="match status" value="1"/>
</dbReference>
<dbReference type="InterPro" id="IPR014717">
    <property type="entry name" value="Transl_elong_EF1B/ribsomal_bS6"/>
</dbReference>
<dbReference type="InterPro" id="IPR018940">
    <property type="entry name" value="EF-1_beta_acid_region_euk"/>
</dbReference>
<comment type="caution">
    <text evidence="6">The sequence shown here is derived from an EMBL/GenBank/DDBJ whole genome shotgun (WGS) entry which is preliminary data.</text>
</comment>
<evidence type="ECO:0000256" key="2">
    <source>
        <dbReference type="ARBA" id="ARBA00022768"/>
    </source>
</evidence>
<dbReference type="SMART" id="SM00888">
    <property type="entry name" value="EF1_GNE"/>
    <property type="match status" value="1"/>
</dbReference>
<dbReference type="Pfam" id="PF10587">
    <property type="entry name" value="EF-1_beta_acid"/>
    <property type="match status" value="1"/>
</dbReference>
<dbReference type="InterPro" id="IPR001326">
    <property type="entry name" value="Transl_elong_EF1B_B/D_CS"/>
</dbReference>
<dbReference type="Proteomes" id="UP001266305">
    <property type="component" value="Unassembled WGS sequence"/>
</dbReference>
<dbReference type="InterPro" id="IPR036219">
    <property type="entry name" value="eEF-1beta-like_sf"/>
</dbReference>
<keyword evidence="3" id="KW-0648">Protein biosynthesis</keyword>
<dbReference type="InterPro" id="IPR014038">
    <property type="entry name" value="EF1B_bsu/dsu_GNE"/>
</dbReference>
<dbReference type="SMART" id="SM01182">
    <property type="entry name" value="EF-1_beta_acid"/>
    <property type="match status" value="1"/>
</dbReference>
<reference evidence="6 7" key="1">
    <citation type="submission" date="2023-05" db="EMBL/GenBank/DDBJ databases">
        <title>B98-5 Cell Line De Novo Hybrid Assembly: An Optical Mapping Approach.</title>
        <authorList>
            <person name="Kananen K."/>
            <person name="Auerbach J.A."/>
            <person name="Kautto E."/>
            <person name="Blachly J.S."/>
        </authorList>
    </citation>
    <scope>NUCLEOTIDE SEQUENCE [LARGE SCALE GENOMIC DNA]</scope>
    <source>
        <strain evidence="6">B95-8</strain>
        <tissue evidence="6">Cell line</tissue>
    </source>
</reference>
<dbReference type="Gene3D" id="3.30.70.60">
    <property type="match status" value="1"/>
</dbReference>
<evidence type="ECO:0000313" key="7">
    <source>
        <dbReference type="Proteomes" id="UP001266305"/>
    </source>
</evidence>
<keyword evidence="7" id="KW-1185">Reference proteome</keyword>
<gene>
    <name evidence="6" type="primary">EEF1B_1</name>
    <name evidence="6" type="ORF">P7K49_017574</name>
</gene>
<evidence type="ECO:0000259" key="5">
    <source>
        <dbReference type="SMART" id="SM01182"/>
    </source>
</evidence>
<feature type="domain" description="Translation elongation factor EF1B beta/delta subunit guanine nucleotide exchange" evidence="4">
    <location>
        <begin position="141"/>
        <end position="227"/>
    </location>
</feature>
<dbReference type="SUPFAM" id="SSF54984">
    <property type="entry name" value="eEF-1beta-like"/>
    <property type="match status" value="1"/>
</dbReference>
<dbReference type="Pfam" id="PF00736">
    <property type="entry name" value="EF1_GNE"/>
    <property type="match status" value="1"/>
</dbReference>
<evidence type="ECO:0000313" key="6">
    <source>
        <dbReference type="EMBL" id="KAK2103718.1"/>
    </source>
</evidence>
<dbReference type="PANTHER" id="PTHR11595">
    <property type="entry name" value="EF-HAND AND COILED-COIL DOMAIN-CONTAINING FAMILY MEMBER"/>
    <property type="match status" value="1"/>
</dbReference>
<name>A0ABQ9V4S6_SAGOE</name>
<evidence type="ECO:0000256" key="3">
    <source>
        <dbReference type="ARBA" id="ARBA00022917"/>
    </source>
</evidence>
<evidence type="ECO:0000256" key="1">
    <source>
        <dbReference type="ARBA" id="ARBA00007411"/>
    </source>
</evidence>
<dbReference type="CDD" id="cd00292">
    <property type="entry name" value="EF1B"/>
    <property type="match status" value="1"/>
</dbReference>
<proteinExistence type="inferred from homology"/>